<keyword evidence="2" id="KW-0812">Transmembrane</keyword>
<organism evidence="3">
    <name type="scientific">Streptomyces sp. SID12501</name>
    <dbReference type="NCBI Taxonomy" id="2706042"/>
    <lineage>
        <taxon>Bacteria</taxon>
        <taxon>Bacillati</taxon>
        <taxon>Actinomycetota</taxon>
        <taxon>Actinomycetes</taxon>
        <taxon>Kitasatosporales</taxon>
        <taxon>Streptomycetaceae</taxon>
        <taxon>Streptomyces</taxon>
    </lineage>
</organism>
<proteinExistence type="predicted"/>
<comment type="caution">
    <text evidence="3">The sequence shown here is derived from an EMBL/GenBank/DDBJ whole genome shotgun (WGS) entry which is preliminary data.</text>
</comment>
<evidence type="ECO:0000256" key="1">
    <source>
        <dbReference type="SAM" id="MobiDB-lite"/>
    </source>
</evidence>
<accession>A0A6B3C3J7</accession>
<evidence type="ECO:0000256" key="2">
    <source>
        <dbReference type="SAM" id="Phobius"/>
    </source>
</evidence>
<keyword evidence="2" id="KW-0472">Membrane</keyword>
<feature type="transmembrane region" description="Helical" evidence="2">
    <location>
        <begin position="6"/>
        <end position="25"/>
    </location>
</feature>
<dbReference type="EMBL" id="JAAGLU010000040">
    <property type="protein sequence ID" value="NEC91198.1"/>
    <property type="molecule type" value="Genomic_DNA"/>
</dbReference>
<protein>
    <recommendedName>
        <fullName evidence="4">Secreted protein</fullName>
    </recommendedName>
</protein>
<keyword evidence="2" id="KW-1133">Transmembrane helix</keyword>
<evidence type="ECO:0008006" key="4">
    <source>
        <dbReference type="Google" id="ProtNLM"/>
    </source>
</evidence>
<sequence>MLTIVIIAVIVIAAVIFFVVGRGRFRAGGGRGLKRRFGPEYDRAVADHDGDTKAAERDLDERVQRHGSLTLGCSTCQRSPASDTVLPAGSTAAAGTR</sequence>
<dbReference type="AlphaFoldDB" id="A0A6B3C3J7"/>
<reference evidence="3" key="1">
    <citation type="submission" date="2020-01" db="EMBL/GenBank/DDBJ databases">
        <title>Insect and environment-associated Actinomycetes.</title>
        <authorList>
            <person name="Currrie C."/>
            <person name="Chevrette M."/>
            <person name="Carlson C."/>
            <person name="Stubbendieck R."/>
            <person name="Wendt-Pienkowski E."/>
        </authorList>
    </citation>
    <scope>NUCLEOTIDE SEQUENCE</scope>
    <source>
        <strain evidence="3">SID12501</strain>
    </source>
</reference>
<feature type="region of interest" description="Disordered" evidence="1">
    <location>
        <begin position="77"/>
        <end position="97"/>
    </location>
</feature>
<evidence type="ECO:0000313" key="3">
    <source>
        <dbReference type="EMBL" id="NEC91198.1"/>
    </source>
</evidence>
<name>A0A6B3C3J7_9ACTN</name>
<gene>
    <name evidence="3" type="ORF">G3I71_36605</name>
</gene>